<dbReference type="EMBL" id="VTWH01000001">
    <property type="protein sequence ID" value="KAA0972507.1"/>
    <property type="molecule type" value="Genomic_DNA"/>
</dbReference>
<dbReference type="NCBIfam" id="NF001136">
    <property type="entry name" value="PRK00142.1-4"/>
    <property type="match status" value="1"/>
</dbReference>
<comment type="caution">
    <text evidence="3">The sequence shown here is derived from an EMBL/GenBank/DDBJ whole genome shotgun (WGS) entry which is preliminary data.</text>
</comment>
<dbReference type="SUPFAM" id="SSF52821">
    <property type="entry name" value="Rhodanese/Cell cycle control phosphatase"/>
    <property type="match status" value="1"/>
</dbReference>
<proteinExistence type="inferred from homology"/>
<sequence>MSYKIAALYRFVCVSDLPSLRSELLTLCQNNEICGTLLIAHEGINGTIAGPAEGLDRVVDALDQLLGIRQGEVKFSYAGRRPFRRLKVRIKAELITLRAPQANPAVLVGQYVTPEDWNAVISDPETVVLDTRNRYETRLGTFERAIDPDIDTFTEFKQYVAENLDPAKHRKVAMFCTGGIRCEKASAYMLSEGFEEVFHLKGGILQYLEDVPQQETLWQGECYVFDERVAVGHGLVESTMRNCFGCGEALSKSDMSRPEYESGVSCHHCIGELTEERAKGLRQRNESHRVA</sequence>
<dbReference type="PANTHER" id="PTHR43268:SF3">
    <property type="entry name" value="RHODANESE-LIKE DOMAIN-CONTAINING PROTEIN 7-RELATED"/>
    <property type="match status" value="1"/>
</dbReference>
<dbReference type="Pfam" id="PF17773">
    <property type="entry name" value="UPF0176_N"/>
    <property type="match status" value="1"/>
</dbReference>
<dbReference type="GO" id="GO:0016705">
    <property type="term" value="F:oxidoreductase activity, acting on paired donors, with incorporation or reduction of molecular oxygen"/>
    <property type="evidence" value="ECO:0007669"/>
    <property type="project" value="UniProtKB-UniRule"/>
</dbReference>
<dbReference type="GO" id="GO:0006400">
    <property type="term" value="P:tRNA modification"/>
    <property type="evidence" value="ECO:0007669"/>
    <property type="project" value="UniProtKB-UniRule"/>
</dbReference>
<dbReference type="Pfam" id="PF00581">
    <property type="entry name" value="Rhodanese"/>
    <property type="match status" value="1"/>
</dbReference>
<gene>
    <name evidence="1" type="primary">trhO</name>
    <name evidence="3" type="ORF">FPY71_05310</name>
</gene>
<comment type="catalytic activity">
    <reaction evidence="1">
        <text>uridine(34) in tRNA + AH2 + O2 = 5-hydroxyuridine(34) in tRNA + A + H2O</text>
        <dbReference type="Rhea" id="RHEA:64224"/>
        <dbReference type="Rhea" id="RHEA-COMP:11727"/>
        <dbReference type="Rhea" id="RHEA-COMP:13381"/>
        <dbReference type="ChEBI" id="CHEBI:13193"/>
        <dbReference type="ChEBI" id="CHEBI:15377"/>
        <dbReference type="ChEBI" id="CHEBI:15379"/>
        <dbReference type="ChEBI" id="CHEBI:17499"/>
        <dbReference type="ChEBI" id="CHEBI:65315"/>
        <dbReference type="ChEBI" id="CHEBI:136877"/>
    </reaction>
</comment>
<dbReference type="GO" id="GO:0016740">
    <property type="term" value="F:transferase activity"/>
    <property type="evidence" value="ECO:0007669"/>
    <property type="project" value="UniProtKB-KW"/>
</dbReference>
<dbReference type="CDD" id="cd01518">
    <property type="entry name" value="RHOD_YceA"/>
    <property type="match status" value="1"/>
</dbReference>
<dbReference type="InterPro" id="IPR020936">
    <property type="entry name" value="TrhO"/>
</dbReference>
<accession>A0A5B0E0C1</accession>
<keyword evidence="1" id="KW-0819">tRNA processing</keyword>
<dbReference type="PROSITE" id="PS50206">
    <property type="entry name" value="RHODANESE_3"/>
    <property type="match status" value="1"/>
</dbReference>
<dbReference type="HAMAP" id="MF_00469">
    <property type="entry name" value="TrhO"/>
    <property type="match status" value="1"/>
</dbReference>
<keyword evidence="1" id="KW-0560">Oxidoreductase</keyword>
<dbReference type="EC" id="1.14.-.-" evidence="1"/>
<dbReference type="Gene3D" id="3.40.250.10">
    <property type="entry name" value="Rhodanese-like domain"/>
    <property type="match status" value="1"/>
</dbReference>
<feature type="domain" description="Rhodanese" evidence="2">
    <location>
        <begin position="122"/>
        <end position="216"/>
    </location>
</feature>
<dbReference type="InterPro" id="IPR036873">
    <property type="entry name" value="Rhodanese-like_dom_sf"/>
</dbReference>
<comment type="function">
    <text evidence="1">Catalyzes oxygen-dependent 5-hydroxyuridine (ho5U) modification at position 34 in tRNAs.</text>
</comment>
<dbReference type="OrthoDB" id="9778326at2"/>
<dbReference type="AlphaFoldDB" id="A0A5B0E0C1"/>
<keyword evidence="4" id="KW-1185">Reference proteome</keyword>
<organism evidence="3 4">
    <name type="scientific">Aureimonas fodinaquatilis</name>
    <dbReference type="NCBI Taxonomy" id="2565783"/>
    <lineage>
        <taxon>Bacteria</taxon>
        <taxon>Pseudomonadati</taxon>
        <taxon>Pseudomonadota</taxon>
        <taxon>Alphaproteobacteria</taxon>
        <taxon>Hyphomicrobiales</taxon>
        <taxon>Aurantimonadaceae</taxon>
        <taxon>Aureimonas</taxon>
    </lineage>
</organism>
<evidence type="ECO:0000256" key="1">
    <source>
        <dbReference type="HAMAP-Rule" id="MF_00469"/>
    </source>
</evidence>
<name>A0A5B0E0C1_9HYPH</name>
<evidence type="ECO:0000259" key="2">
    <source>
        <dbReference type="PROSITE" id="PS50206"/>
    </source>
</evidence>
<dbReference type="InterPro" id="IPR001763">
    <property type="entry name" value="Rhodanese-like_dom"/>
</dbReference>
<dbReference type="Gene3D" id="3.30.70.100">
    <property type="match status" value="1"/>
</dbReference>
<dbReference type="InterPro" id="IPR040503">
    <property type="entry name" value="TRHO_N"/>
</dbReference>
<protein>
    <recommendedName>
        <fullName evidence="1">tRNA uridine(34) hydroxylase</fullName>
        <ecNumber evidence="1">1.14.-.-</ecNumber>
    </recommendedName>
    <alternativeName>
        <fullName evidence="1">tRNA hydroxylation protein O</fullName>
    </alternativeName>
</protein>
<reference evidence="3 4" key="1">
    <citation type="submission" date="2019-08" db="EMBL/GenBank/DDBJ databases">
        <title>Aureimonas fodiniaquatilis sp. nov., isolated from a coal mine wastewater.</title>
        <authorList>
            <person name="Kim W."/>
        </authorList>
    </citation>
    <scope>NUCLEOTIDE SEQUENCE [LARGE SCALE GENOMIC DNA]</scope>
    <source>
        <strain evidence="3 4">CAU 1482</strain>
    </source>
</reference>
<dbReference type="RefSeq" id="WP_149298281.1">
    <property type="nucleotide sequence ID" value="NZ_VTWH01000001.1"/>
</dbReference>
<evidence type="ECO:0000313" key="3">
    <source>
        <dbReference type="EMBL" id="KAA0972507.1"/>
    </source>
</evidence>
<dbReference type="SMART" id="SM00450">
    <property type="entry name" value="RHOD"/>
    <property type="match status" value="1"/>
</dbReference>
<comment type="similarity">
    <text evidence="1">Belongs to the TrhO family.</text>
</comment>
<evidence type="ECO:0000313" key="4">
    <source>
        <dbReference type="Proteomes" id="UP000324738"/>
    </source>
</evidence>
<dbReference type="PANTHER" id="PTHR43268">
    <property type="entry name" value="THIOSULFATE SULFURTRANSFERASE/RHODANESE-LIKE DOMAIN-CONTAINING PROTEIN 2"/>
    <property type="match status" value="1"/>
</dbReference>
<dbReference type="Proteomes" id="UP000324738">
    <property type="component" value="Unassembled WGS sequence"/>
</dbReference>
<keyword evidence="3" id="KW-0808">Transferase</keyword>